<name>A0AC11E2F3_SHEEP</name>
<sequence length="175" mass="20111">MSIKLVMPSSHLFLCCSLLLLPPIPPSIRVFSNESALHMRWPKYWSFSFTIRPSNEHPGLISFRMDWLDLLAVQGTLKSLFQHHRSKTSILQCSAFFTVQLSQPYMTTGRTIALTRWTFVGKIMSLLLNMLSRLVITFLPRSKHLLISWLQSPSAVILEPPQKSLTLFPHLFAMK</sequence>
<accession>A0AC11E2F3</accession>
<reference evidence="1" key="1">
    <citation type="submission" date="2020-11" db="EMBL/GenBank/DDBJ databases">
        <authorList>
            <person name="Davenport K.M."/>
            <person name="Bickhart D.M."/>
            <person name="Smith T.P.L."/>
            <person name="Murdoch B.M."/>
            <person name="Rosen B.D."/>
        </authorList>
    </citation>
    <scope>NUCLEOTIDE SEQUENCE [LARGE SCALE GENOMIC DNA]</scope>
    <source>
        <strain evidence="1">OAR_USU_Benz2616</strain>
    </source>
</reference>
<organism evidence="1">
    <name type="scientific">Ovis aries</name>
    <name type="common">Sheep</name>
    <dbReference type="NCBI Taxonomy" id="9940"/>
    <lineage>
        <taxon>Eukaryota</taxon>
        <taxon>Metazoa</taxon>
        <taxon>Chordata</taxon>
        <taxon>Craniata</taxon>
        <taxon>Vertebrata</taxon>
        <taxon>Euteleostomi</taxon>
        <taxon>Mammalia</taxon>
        <taxon>Eutheria</taxon>
        <taxon>Laurasiatheria</taxon>
        <taxon>Artiodactyla</taxon>
        <taxon>Ruminantia</taxon>
        <taxon>Pecora</taxon>
        <taxon>Bovidae</taxon>
        <taxon>Caprinae</taxon>
        <taxon>Ovis</taxon>
    </lineage>
</organism>
<evidence type="ECO:0000313" key="1">
    <source>
        <dbReference type="Ensembl" id="ENSOARP00020052617.1"/>
    </source>
</evidence>
<reference evidence="1" key="2">
    <citation type="submission" date="2025-08" db="UniProtKB">
        <authorList>
            <consortium name="Ensembl"/>
        </authorList>
    </citation>
    <scope>IDENTIFICATION</scope>
</reference>
<reference evidence="1" key="3">
    <citation type="submission" date="2025-09" db="UniProtKB">
        <authorList>
            <consortium name="Ensembl"/>
        </authorList>
    </citation>
    <scope>IDENTIFICATION</scope>
</reference>
<proteinExistence type="predicted"/>
<protein>
    <submittedName>
        <fullName evidence="1">Uncharacterized protein</fullName>
    </submittedName>
</protein>
<dbReference type="Ensembl" id="ENSOART00020075728.1">
    <property type="protein sequence ID" value="ENSOARP00020052617.1"/>
    <property type="gene ID" value="ENSOARG00020036108.1"/>
</dbReference>